<dbReference type="GeneID" id="33316534"/>
<reference evidence="1 2" key="1">
    <citation type="submission" date="2016-04" db="EMBL/GenBank/DDBJ databases">
        <title>Complete genome sequence of Thermococcus pacificus type strain P4.</title>
        <authorList>
            <person name="Oger P.M."/>
        </authorList>
    </citation>
    <scope>NUCLEOTIDE SEQUENCE [LARGE SCALE GENOMIC DNA]</scope>
    <source>
        <strain evidence="1 2">P-4</strain>
    </source>
</reference>
<evidence type="ECO:0000313" key="1">
    <source>
        <dbReference type="EMBL" id="ASJ07561.1"/>
    </source>
</evidence>
<dbReference type="OrthoDB" id="95899at2157"/>
<keyword evidence="2" id="KW-1185">Reference proteome</keyword>
<sequence length="327" mass="35729">MRKILAFILVAVVIASGCLEDSDNNATSDATPTTISSETGFLEELGKVSPSDPLCGMNPNVSVSHFIDPLREDYSISPAEPEFPVPGGSLAGQTLEVSPKGVSSKVYVSVFAYPDSYSATEALAELKEKLNRLGNSTDEFKWEGKNALYSAFTTYFGGFYLIVVFQVPYGEDGLNMAEYALNEVMFHVMWVGPSPEKMLGLFMHTEIVNKTGRSRVFSGDLLSESGFTPEGARIEVAVYREGCGQEVYRELKSKIEKIGFTEKSLPPLNSRDPAGKVVERTYFEGNGGVYIELYDGPGMDRVMLLYGNESAVKAAVQKIWSGEGTFD</sequence>
<dbReference type="KEGG" id="tpaf:A3L08_09640"/>
<gene>
    <name evidence="1" type="ORF">A3L08_09640</name>
</gene>
<organism evidence="1 2">
    <name type="scientific">Thermococcus pacificus</name>
    <dbReference type="NCBI Taxonomy" id="71998"/>
    <lineage>
        <taxon>Archaea</taxon>
        <taxon>Methanobacteriati</taxon>
        <taxon>Methanobacteriota</taxon>
        <taxon>Thermococci</taxon>
        <taxon>Thermococcales</taxon>
        <taxon>Thermococcaceae</taxon>
        <taxon>Thermococcus</taxon>
    </lineage>
</organism>
<dbReference type="RefSeq" id="WP_088854805.1">
    <property type="nucleotide sequence ID" value="NZ_CP015102.1"/>
</dbReference>
<proteinExistence type="predicted"/>
<name>A0A218P9U1_9EURY</name>
<dbReference type="Proteomes" id="UP000197418">
    <property type="component" value="Chromosome"/>
</dbReference>
<dbReference type="EMBL" id="CP015102">
    <property type="protein sequence ID" value="ASJ07561.1"/>
    <property type="molecule type" value="Genomic_DNA"/>
</dbReference>
<protein>
    <submittedName>
        <fullName evidence="1">Uncharacterized protein</fullName>
    </submittedName>
</protein>
<evidence type="ECO:0000313" key="2">
    <source>
        <dbReference type="Proteomes" id="UP000197418"/>
    </source>
</evidence>
<dbReference type="AlphaFoldDB" id="A0A218P9U1"/>
<accession>A0A218P9U1</accession>
<dbReference type="PROSITE" id="PS51257">
    <property type="entry name" value="PROKAR_LIPOPROTEIN"/>
    <property type="match status" value="1"/>
</dbReference>